<keyword evidence="3" id="KW-1185">Reference proteome</keyword>
<reference evidence="2 3" key="1">
    <citation type="submission" date="2019-03" db="EMBL/GenBank/DDBJ databases">
        <title>First draft genome of Liparis tanakae, snailfish: a comprehensive survey of snailfish specific genes.</title>
        <authorList>
            <person name="Kim W."/>
            <person name="Song I."/>
            <person name="Jeong J.-H."/>
            <person name="Kim D."/>
            <person name="Kim S."/>
            <person name="Ryu S."/>
            <person name="Song J.Y."/>
            <person name="Lee S.K."/>
        </authorList>
    </citation>
    <scope>NUCLEOTIDE SEQUENCE [LARGE SCALE GENOMIC DNA]</scope>
    <source>
        <tissue evidence="2">Muscle</tissue>
    </source>
</reference>
<comment type="caution">
    <text evidence="2">The sequence shown here is derived from an EMBL/GenBank/DDBJ whole genome shotgun (WGS) entry which is preliminary data.</text>
</comment>
<name>A0A4Z2EKJ6_9TELE</name>
<evidence type="ECO:0000313" key="2">
    <source>
        <dbReference type="EMBL" id="TNN29090.1"/>
    </source>
</evidence>
<evidence type="ECO:0000256" key="1">
    <source>
        <dbReference type="SAM" id="MobiDB-lite"/>
    </source>
</evidence>
<feature type="compositionally biased region" description="Basic residues" evidence="1">
    <location>
        <begin position="50"/>
        <end position="67"/>
    </location>
</feature>
<dbReference type="AlphaFoldDB" id="A0A4Z2EKJ6"/>
<evidence type="ECO:0000313" key="3">
    <source>
        <dbReference type="Proteomes" id="UP000314294"/>
    </source>
</evidence>
<protein>
    <submittedName>
        <fullName evidence="2">Uncharacterized protein</fullName>
    </submittedName>
</protein>
<dbReference type="EMBL" id="SRLO01006072">
    <property type="protein sequence ID" value="TNN29090.1"/>
    <property type="molecule type" value="Genomic_DNA"/>
</dbReference>
<organism evidence="2 3">
    <name type="scientific">Liparis tanakae</name>
    <name type="common">Tanaka's snailfish</name>
    <dbReference type="NCBI Taxonomy" id="230148"/>
    <lineage>
        <taxon>Eukaryota</taxon>
        <taxon>Metazoa</taxon>
        <taxon>Chordata</taxon>
        <taxon>Craniata</taxon>
        <taxon>Vertebrata</taxon>
        <taxon>Euteleostomi</taxon>
        <taxon>Actinopterygii</taxon>
        <taxon>Neopterygii</taxon>
        <taxon>Teleostei</taxon>
        <taxon>Neoteleostei</taxon>
        <taxon>Acanthomorphata</taxon>
        <taxon>Eupercaria</taxon>
        <taxon>Perciformes</taxon>
        <taxon>Cottioidei</taxon>
        <taxon>Cottales</taxon>
        <taxon>Liparidae</taxon>
        <taxon>Liparis</taxon>
    </lineage>
</organism>
<dbReference type="Proteomes" id="UP000314294">
    <property type="component" value="Unassembled WGS sequence"/>
</dbReference>
<gene>
    <name evidence="2" type="ORF">EYF80_060762</name>
</gene>
<accession>A0A4Z2EKJ6</accession>
<sequence length="67" mass="8015">MKLREVEASIKRFWLWFSSEFPLCRLWISNSLTASAGSGTSSSRAEPNRNWRRKRRRKRRIKNMSSL</sequence>
<feature type="compositionally biased region" description="Low complexity" evidence="1">
    <location>
        <begin position="33"/>
        <end position="43"/>
    </location>
</feature>
<feature type="region of interest" description="Disordered" evidence="1">
    <location>
        <begin position="33"/>
        <end position="67"/>
    </location>
</feature>
<proteinExistence type="predicted"/>